<dbReference type="InterPro" id="IPR018691">
    <property type="entry name" value="DUF2188"/>
</dbReference>
<dbReference type="KEGG" id="ckl:CKL_1873"/>
<organism evidence="3 4">
    <name type="scientific">Clostridium kluyveri (strain ATCC 8527 / DSM 555 / NBRC 12016 / NCIMB 10680 / K1)</name>
    <dbReference type="NCBI Taxonomy" id="431943"/>
    <lineage>
        <taxon>Bacteria</taxon>
        <taxon>Bacillati</taxon>
        <taxon>Bacillota</taxon>
        <taxon>Clostridia</taxon>
        <taxon>Eubacteriales</taxon>
        <taxon>Clostridiaceae</taxon>
        <taxon>Clostridium</taxon>
    </lineage>
</organism>
<sequence>MVLKEVIAVGKNQHVTYNKDDNTWNVKGEGNSKATKITNTKQEAVNIARKIANNQDSELVIHGKDNKIQSKDSHRHDPFPPKG</sequence>
<dbReference type="AlphaFoldDB" id="A5MYN7"/>
<proteinExistence type="predicted"/>
<evidence type="ECO:0000313" key="4">
    <source>
        <dbReference type="Proteomes" id="UP000002411"/>
    </source>
</evidence>
<evidence type="ECO:0000313" key="3">
    <source>
        <dbReference type="EMBL" id="EDK33983.1"/>
    </source>
</evidence>
<reference evidence="3 4" key="1">
    <citation type="journal article" date="2008" name="Proc. Natl. Acad. Sci. U.S.A.">
        <title>The genome of Clostridium kluyveri, a strict anaerobe with unique metabolic features.</title>
        <authorList>
            <person name="Seedorf H."/>
            <person name="Fricke W.F."/>
            <person name="Veith B."/>
            <person name="Brueggemann H."/>
            <person name="Liesegang H."/>
            <person name="Strittmatter A."/>
            <person name="Miethke M."/>
            <person name="Buckel W."/>
            <person name="Hinderberger J."/>
            <person name="Li F."/>
            <person name="Hagemeier C."/>
            <person name="Thauer R.K."/>
            <person name="Gottschalk G."/>
        </authorList>
    </citation>
    <scope>NUCLEOTIDE SEQUENCE [LARGE SCALE GENOMIC DNA]</scope>
    <source>
        <strain evidence="4">ATCC 8527 / DSM 555 / NCIMB 10680</strain>
        <strain evidence="3">DSM 555</strain>
    </source>
</reference>
<keyword evidence="4" id="KW-1185">Reference proteome</keyword>
<name>A5MYN7_CLOK5</name>
<dbReference type="eggNOG" id="ENOG5032YF6">
    <property type="taxonomic scope" value="Bacteria"/>
</dbReference>
<dbReference type="KEGG" id="ckl:CKL_1971"/>
<dbReference type="HOGENOM" id="CLU_179056_2_2_9"/>
<evidence type="ECO:0008006" key="5">
    <source>
        <dbReference type="Google" id="ProtNLM"/>
    </source>
</evidence>
<accession>A5MYN7</accession>
<evidence type="ECO:0000256" key="1">
    <source>
        <dbReference type="SAM" id="MobiDB-lite"/>
    </source>
</evidence>
<dbReference type="Proteomes" id="UP000002411">
    <property type="component" value="Chromosome"/>
</dbReference>
<dbReference type="EMBL" id="CP000673">
    <property type="protein sequence ID" value="ABS30664.1"/>
    <property type="molecule type" value="Genomic_DNA"/>
</dbReference>
<gene>
    <name evidence="2" type="ordered locus">CKL_1873</name>
    <name evidence="3" type="ordered locus">CKL_1971</name>
</gene>
<dbReference type="STRING" id="431943.CKL_1873"/>
<feature type="region of interest" description="Disordered" evidence="1">
    <location>
        <begin position="62"/>
        <end position="83"/>
    </location>
</feature>
<protein>
    <recommendedName>
        <fullName evidence="5">DUF2188 domain-containing protein</fullName>
    </recommendedName>
</protein>
<dbReference type="Pfam" id="PF09954">
    <property type="entry name" value="DUF2188"/>
    <property type="match status" value="1"/>
</dbReference>
<evidence type="ECO:0000313" key="2">
    <source>
        <dbReference type="EMBL" id="ABS30664.1"/>
    </source>
</evidence>
<dbReference type="EMBL" id="CP000673">
    <property type="protein sequence ID" value="EDK33983.1"/>
    <property type="molecule type" value="Genomic_DNA"/>
</dbReference>